<dbReference type="Proteomes" id="UP000596857">
    <property type="component" value="Unassembled WGS sequence"/>
</dbReference>
<dbReference type="EMBL" id="WHOB01000086">
    <property type="protein sequence ID" value="NOU82761.1"/>
    <property type="molecule type" value="Genomic_DNA"/>
</dbReference>
<gene>
    <name evidence="1" type="ORF">GC101_28255</name>
</gene>
<sequence length="63" mass="6625">MKMAVALGLYGPDIKADVKGAVDFKSREALSKQENAAILYALFTNPIDQIVAGLAEKSGEAGK</sequence>
<reference evidence="1 2" key="1">
    <citation type="submission" date="2019-10" db="EMBL/GenBank/DDBJ databases">
        <title>Description of Paenibacillus terricola sp. nov.</title>
        <authorList>
            <person name="Carlier A."/>
            <person name="Qi S."/>
        </authorList>
    </citation>
    <scope>NUCLEOTIDE SEQUENCE [LARGE SCALE GENOMIC DNA]</scope>
    <source>
        <strain evidence="1 2">LMG 31459</strain>
    </source>
</reference>
<evidence type="ECO:0000313" key="2">
    <source>
        <dbReference type="Proteomes" id="UP000596857"/>
    </source>
</evidence>
<proteinExistence type="predicted"/>
<accession>A0ABX1YRQ1</accession>
<dbReference type="RefSeq" id="WP_171720059.1">
    <property type="nucleotide sequence ID" value="NZ_WHOB01000086.1"/>
</dbReference>
<keyword evidence="2" id="KW-1185">Reference proteome</keyword>
<comment type="caution">
    <text evidence="1">The sequence shown here is derived from an EMBL/GenBank/DDBJ whole genome shotgun (WGS) entry which is preliminary data.</text>
</comment>
<evidence type="ECO:0000313" key="1">
    <source>
        <dbReference type="EMBL" id="NOU82761.1"/>
    </source>
</evidence>
<organism evidence="1 2">
    <name type="scientific">Paenibacillus phytohabitans</name>
    <dbReference type="NCBI Taxonomy" id="2654978"/>
    <lineage>
        <taxon>Bacteria</taxon>
        <taxon>Bacillati</taxon>
        <taxon>Bacillota</taxon>
        <taxon>Bacilli</taxon>
        <taxon>Bacillales</taxon>
        <taxon>Paenibacillaceae</taxon>
        <taxon>Paenibacillus</taxon>
    </lineage>
</organism>
<protein>
    <submittedName>
        <fullName evidence="1">Uncharacterized protein</fullName>
    </submittedName>
</protein>
<name>A0ABX1YRQ1_9BACL</name>